<feature type="chain" id="PRO_5046157191" description="Tachylectin" evidence="1">
    <location>
        <begin position="28"/>
        <end position="443"/>
    </location>
</feature>
<dbReference type="Gene3D" id="2.115.10.10">
    <property type="entry name" value="Tachylectin 2"/>
    <property type="match status" value="1"/>
</dbReference>
<evidence type="ECO:0000313" key="2">
    <source>
        <dbReference type="EMBL" id="MDR6594513.1"/>
    </source>
</evidence>
<sequence length="443" mass="47301">MRFTLRTSAAVLTVLTLLTTGSTTSHATASSDPAAEAARTRALAAYPTVPCVSGGPTAADAAAATRLNGVLTGSLQGAMTAYRVSCARAVVNAVQRRGLDERAAVIAITTTIVESTIMNISEKIDHTSLGLFQQIDSWGSETNRLNPTWATNAFLDAMEDFYPDGSWRTAPIGDVCQRVQRSAYPDRYRHQVADAQRIVDELGGPAASTVSVYGVLADGRLTYSTINPQTGDRTKTVVSTDTLGFMPKALATLNFNTLLATSPGGVLHRVDVITNNTSLQFATPTALGGGWTHDMLTYDGHGHLYGIADGTLMSYVVSRPKPATSQIGQRAVIGPGFTMRTLAASGDDWLVGISTAGVLRSYRIAADHTWTGATLADRWSTFDRLISPGYGLYYGQTGDGALYRYLDRNPYDFSGADLQYFGNDPVDTRGWTQVLLSAQPFAG</sequence>
<evidence type="ECO:0000256" key="1">
    <source>
        <dbReference type="SAM" id="SignalP"/>
    </source>
</evidence>
<comment type="caution">
    <text evidence="2">The sequence shown here is derived from an EMBL/GenBank/DDBJ whole genome shotgun (WGS) entry which is preliminary data.</text>
</comment>
<organism evidence="2 3">
    <name type="scientific">Saccharothrix longispora</name>
    <dbReference type="NCBI Taxonomy" id="33920"/>
    <lineage>
        <taxon>Bacteria</taxon>
        <taxon>Bacillati</taxon>
        <taxon>Actinomycetota</taxon>
        <taxon>Actinomycetes</taxon>
        <taxon>Pseudonocardiales</taxon>
        <taxon>Pseudonocardiaceae</taxon>
        <taxon>Saccharothrix</taxon>
    </lineage>
</organism>
<dbReference type="Proteomes" id="UP001268819">
    <property type="component" value="Unassembled WGS sequence"/>
</dbReference>
<name>A0ABU1PV36_9PSEU</name>
<reference evidence="2 3" key="1">
    <citation type="submission" date="2023-07" db="EMBL/GenBank/DDBJ databases">
        <title>Sequencing the genomes of 1000 actinobacteria strains.</title>
        <authorList>
            <person name="Klenk H.-P."/>
        </authorList>
    </citation>
    <scope>NUCLEOTIDE SEQUENCE [LARGE SCALE GENOMIC DNA]</scope>
    <source>
        <strain evidence="2 3">DSM 43749</strain>
    </source>
</reference>
<dbReference type="EMBL" id="JAVDSG010000001">
    <property type="protein sequence ID" value="MDR6594513.1"/>
    <property type="molecule type" value="Genomic_DNA"/>
</dbReference>
<gene>
    <name evidence="2" type="ORF">J2S66_002897</name>
</gene>
<feature type="signal peptide" evidence="1">
    <location>
        <begin position="1"/>
        <end position="27"/>
    </location>
</feature>
<protein>
    <recommendedName>
        <fullName evidence="4">Tachylectin</fullName>
    </recommendedName>
</protein>
<keyword evidence="3" id="KW-1185">Reference proteome</keyword>
<dbReference type="RefSeq" id="WP_310307521.1">
    <property type="nucleotide sequence ID" value="NZ_BAAAXB010000001.1"/>
</dbReference>
<evidence type="ECO:0000313" key="3">
    <source>
        <dbReference type="Proteomes" id="UP001268819"/>
    </source>
</evidence>
<keyword evidence="1" id="KW-0732">Signal</keyword>
<evidence type="ECO:0008006" key="4">
    <source>
        <dbReference type="Google" id="ProtNLM"/>
    </source>
</evidence>
<proteinExistence type="predicted"/>
<accession>A0ABU1PV36</accession>